<evidence type="ECO:0000313" key="2">
    <source>
        <dbReference type="Proteomes" id="UP000322873"/>
    </source>
</evidence>
<sequence length="66" mass="7789">MPPSIFPPIRYALFMPRKTTKLFSTNANASTDQLSSLFVRPIPLFYYIIHHIHSPRPKKKKNYKSR</sequence>
<dbReference type="AlphaFoldDB" id="A0A5M9JFG3"/>
<reference evidence="1 2" key="1">
    <citation type="submission" date="2019-06" db="EMBL/GenBank/DDBJ databases">
        <title>Genome Sequence of the Brown Rot Fungal Pathogen Monilinia fructicola.</title>
        <authorList>
            <person name="De Miccolis Angelini R.M."/>
            <person name="Landi L."/>
            <person name="Abate D."/>
            <person name="Pollastro S."/>
            <person name="Romanazzi G."/>
            <person name="Faretra F."/>
        </authorList>
    </citation>
    <scope>NUCLEOTIDE SEQUENCE [LARGE SCALE GENOMIC DNA]</scope>
    <source>
        <strain evidence="1 2">Mfrc123</strain>
    </source>
</reference>
<protein>
    <submittedName>
        <fullName evidence="1">Uncharacterized protein</fullName>
    </submittedName>
</protein>
<dbReference type="EMBL" id="VICG01000011">
    <property type="protein sequence ID" value="KAA8567380.1"/>
    <property type="molecule type" value="Genomic_DNA"/>
</dbReference>
<keyword evidence="2" id="KW-1185">Reference proteome</keyword>
<dbReference type="Proteomes" id="UP000322873">
    <property type="component" value="Unassembled WGS sequence"/>
</dbReference>
<evidence type="ECO:0000313" key="1">
    <source>
        <dbReference type="EMBL" id="KAA8567380.1"/>
    </source>
</evidence>
<organism evidence="1 2">
    <name type="scientific">Monilinia fructicola</name>
    <name type="common">Brown rot fungus</name>
    <name type="synonym">Ciboria fructicola</name>
    <dbReference type="NCBI Taxonomy" id="38448"/>
    <lineage>
        <taxon>Eukaryota</taxon>
        <taxon>Fungi</taxon>
        <taxon>Dikarya</taxon>
        <taxon>Ascomycota</taxon>
        <taxon>Pezizomycotina</taxon>
        <taxon>Leotiomycetes</taxon>
        <taxon>Helotiales</taxon>
        <taxon>Sclerotiniaceae</taxon>
        <taxon>Monilinia</taxon>
    </lineage>
</organism>
<comment type="caution">
    <text evidence="1">The sequence shown here is derived from an EMBL/GenBank/DDBJ whole genome shotgun (WGS) entry which is preliminary data.</text>
</comment>
<gene>
    <name evidence="1" type="ORF">EYC84_010401</name>
</gene>
<name>A0A5M9JFG3_MONFR</name>
<proteinExistence type="predicted"/>
<accession>A0A5M9JFG3</accession>